<evidence type="ECO:0000259" key="2">
    <source>
        <dbReference type="Pfam" id="PF00534"/>
    </source>
</evidence>
<dbReference type="PANTHER" id="PTHR46401:SF2">
    <property type="entry name" value="GLYCOSYLTRANSFERASE WBBK-RELATED"/>
    <property type="match status" value="1"/>
</dbReference>
<sequence length="333" mass="38275">MLREPTTTPTLAEPTAIWFDTHYDSKSSGLYCIEQIKSYVLEDEHAFEVDEWRDADLVHLNTIPFRRRDVGVWRSSKPMVVTQHGGYHWWRSRRDLLERPDHRIFLLMRAIFRLTSRRPQRIGFSTEYTRRLAVERGGVPADRTQVIPLGRSEEYEDKGPTDTADPFVLVVVNNRNPRKNVPTIVETMAELSDVRFVLPGKMWADYPHDLPSNAEVTGYVAEETLIDYYNRASALYLPTLYEGFGLPFVEAMACGTAVVTTRRGSPLEVCGDAAAYVDDPMDATEHAALLRRLVEDDDYRAVLEARGRERAEAFSWEKTANTYLQVYDDVLYQ</sequence>
<dbReference type="STRING" id="767519.SAMN05216559_3896"/>
<dbReference type="EMBL" id="FOZK01000005">
    <property type="protein sequence ID" value="SFS11557.1"/>
    <property type="molecule type" value="Genomic_DNA"/>
</dbReference>
<evidence type="ECO:0000313" key="5">
    <source>
        <dbReference type="Proteomes" id="UP000199062"/>
    </source>
</evidence>
<dbReference type="Proteomes" id="UP000199062">
    <property type="component" value="Unassembled WGS sequence"/>
</dbReference>
<dbReference type="PANTHER" id="PTHR46401">
    <property type="entry name" value="GLYCOSYLTRANSFERASE WBBK-RELATED"/>
    <property type="match status" value="1"/>
</dbReference>
<dbReference type="InterPro" id="IPR001296">
    <property type="entry name" value="Glyco_trans_1"/>
</dbReference>
<accession>A0A1I6M797</accession>
<protein>
    <submittedName>
        <fullName evidence="4">Glycosyltransferase involved in cell wall bisynthesis</fullName>
    </submittedName>
</protein>
<dbReference type="Gene3D" id="3.40.50.2000">
    <property type="entry name" value="Glycogen Phosphorylase B"/>
    <property type="match status" value="2"/>
</dbReference>
<dbReference type="InterPro" id="IPR028098">
    <property type="entry name" value="Glyco_trans_4-like_N"/>
</dbReference>
<name>A0A1I6M797_9EURY</name>
<keyword evidence="5" id="KW-1185">Reference proteome</keyword>
<evidence type="ECO:0000313" key="4">
    <source>
        <dbReference type="EMBL" id="SFS11557.1"/>
    </source>
</evidence>
<dbReference type="Pfam" id="PF13439">
    <property type="entry name" value="Glyco_transf_4"/>
    <property type="match status" value="1"/>
</dbReference>
<reference evidence="4 5" key="1">
    <citation type="submission" date="2016-10" db="EMBL/GenBank/DDBJ databases">
        <authorList>
            <person name="de Groot N.N."/>
        </authorList>
    </citation>
    <scope>NUCLEOTIDE SEQUENCE [LARGE SCALE GENOMIC DNA]</scope>
    <source>
        <strain evidence="4 5">CGMCC 1.10457</strain>
    </source>
</reference>
<dbReference type="OrthoDB" id="131038at2157"/>
<dbReference type="AlphaFoldDB" id="A0A1I6M797"/>
<evidence type="ECO:0000256" key="1">
    <source>
        <dbReference type="ARBA" id="ARBA00022679"/>
    </source>
</evidence>
<gene>
    <name evidence="4" type="ORF">SAMN05216559_3896</name>
</gene>
<feature type="domain" description="Glycosyltransferase subfamily 4-like N-terminal" evidence="3">
    <location>
        <begin position="52"/>
        <end position="150"/>
    </location>
</feature>
<dbReference type="SUPFAM" id="SSF53756">
    <property type="entry name" value="UDP-Glycosyltransferase/glycogen phosphorylase"/>
    <property type="match status" value="1"/>
</dbReference>
<dbReference type="CDD" id="cd03809">
    <property type="entry name" value="GT4_MtfB-like"/>
    <property type="match status" value="1"/>
</dbReference>
<organism evidence="4 5">
    <name type="scientific">Halomicrobium zhouii</name>
    <dbReference type="NCBI Taxonomy" id="767519"/>
    <lineage>
        <taxon>Archaea</taxon>
        <taxon>Methanobacteriati</taxon>
        <taxon>Methanobacteriota</taxon>
        <taxon>Stenosarchaea group</taxon>
        <taxon>Halobacteria</taxon>
        <taxon>Halobacteriales</taxon>
        <taxon>Haloarculaceae</taxon>
        <taxon>Halomicrobium</taxon>
    </lineage>
</organism>
<dbReference type="GO" id="GO:0016757">
    <property type="term" value="F:glycosyltransferase activity"/>
    <property type="evidence" value="ECO:0007669"/>
    <property type="project" value="InterPro"/>
</dbReference>
<feature type="domain" description="Glycosyl transferase family 1" evidence="2">
    <location>
        <begin position="164"/>
        <end position="310"/>
    </location>
</feature>
<proteinExistence type="predicted"/>
<dbReference type="Pfam" id="PF00534">
    <property type="entry name" value="Glycos_transf_1"/>
    <property type="match status" value="1"/>
</dbReference>
<evidence type="ECO:0000259" key="3">
    <source>
        <dbReference type="Pfam" id="PF13439"/>
    </source>
</evidence>
<keyword evidence="1 4" id="KW-0808">Transferase</keyword>
<dbReference type="RefSeq" id="WP_089818859.1">
    <property type="nucleotide sequence ID" value="NZ_FOZK01000005.1"/>
</dbReference>